<accession>A0A074RNN2</accession>
<dbReference type="AlphaFoldDB" id="A0A074RNN2"/>
<feature type="compositionally biased region" description="Low complexity" evidence="1">
    <location>
        <begin position="13"/>
        <end position="26"/>
    </location>
</feature>
<feature type="region of interest" description="Disordered" evidence="1">
    <location>
        <begin position="1"/>
        <end position="28"/>
    </location>
</feature>
<evidence type="ECO:0000313" key="3">
    <source>
        <dbReference type="Proteomes" id="UP000027456"/>
    </source>
</evidence>
<dbReference type="EMBL" id="AZST01001198">
    <property type="protein sequence ID" value="KEP46258.1"/>
    <property type="molecule type" value="Genomic_DNA"/>
</dbReference>
<gene>
    <name evidence="2" type="ORF">V565_209390</name>
</gene>
<organism evidence="2 3">
    <name type="scientific">Rhizoctonia solani 123E</name>
    <dbReference type="NCBI Taxonomy" id="1423351"/>
    <lineage>
        <taxon>Eukaryota</taxon>
        <taxon>Fungi</taxon>
        <taxon>Dikarya</taxon>
        <taxon>Basidiomycota</taxon>
        <taxon>Agaricomycotina</taxon>
        <taxon>Agaricomycetes</taxon>
        <taxon>Cantharellales</taxon>
        <taxon>Ceratobasidiaceae</taxon>
        <taxon>Rhizoctonia</taxon>
    </lineage>
</organism>
<feature type="region of interest" description="Disordered" evidence="1">
    <location>
        <begin position="412"/>
        <end position="464"/>
    </location>
</feature>
<evidence type="ECO:0000256" key="1">
    <source>
        <dbReference type="SAM" id="MobiDB-lite"/>
    </source>
</evidence>
<dbReference type="OrthoDB" id="3151515at2759"/>
<reference evidence="2 3" key="1">
    <citation type="submission" date="2013-12" db="EMBL/GenBank/DDBJ databases">
        <authorList>
            <person name="Cubeta M."/>
            <person name="Pakala S."/>
            <person name="Fedorova N."/>
            <person name="Thomas E."/>
            <person name="Dean R."/>
            <person name="Jabaji S."/>
            <person name="Neate S."/>
            <person name="Toda T."/>
            <person name="Tavantzis S."/>
            <person name="Vilgalys R."/>
            <person name="Bharathan N."/>
            <person name="Pakala S."/>
            <person name="Losada L.S."/>
            <person name="Zafar N."/>
            <person name="Nierman W."/>
        </authorList>
    </citation>
    <scope>NUCLEOTIDE SEQUENCE [LARGE SCALE GENOMIC DNA]</scope>
    <source>
        <strain evidence="2 3">123E</strain>
    </source>
</reference>
<feature type="compositionally biased region" description="Polar residues" evidence="1">
    <location>
        <begin position="440"/>
        <end position="451"/>
    </location>
</feature>
<keyword evidence="3" id="KW-1185">Reference proteome</keyword>
<comment type="caution">
    <text evidence="2">The sequence shown here is derived from an EMBL/GenBank/DDBJ whole genome shotgun (WGS) entry which is preliminary data.</text>
</comment>
<dbReference type="HOGENOM" id="CLU_045289_0_0_1"/>
<protein>
    <submittedName>
        <fullName evidence="2">Uncharacterized protein</fullName>
    </submittedName>
</protein>
<dbReference type="Proteomes" id="UP000027456">
    <property type="component" value="Unassembled WGS sequence"/>
</dbReference>
<sequence>MSAGHAIAAPAMPENNSPPSEHSNSSQITSASALAKIPKFKRWANKVRLNRTIILVVPENPPNSSNTQFDRIRSLQEASSVFPIWLTEVNSPRFSHIAVAHVPLKEKLCSYLLLAIATNRATTTTEVDLELYSSIGCILQICLHQKKLNEAYDNPTEMDRRVSIDYLLAYICESDGIDTIKYSTEQKIKLPKVKGFNVSTTQADGVVFMDILDFDPFEISEELRDLGSTFSPGPPKHLKVIHCVAEYKRDGGGTNQALMGIVSGLYQKKVLNIAHQLVFGVYHVSADILQVIAGAWQDGWIRVYKVGKYSLRDPMDAVRFYFVMRGIRQIGQLYLEELRQSEMDFTLRLTDQAPVDEWDMAHMDSIVEDPSESNSQAYNGDGSNIQPGWHLELSALGKWNRHERVLSYLESMSNNSTSSSEDGSEPQSPAPDAKVAPLNQRKSILVTTEETAGNPPIGWRAMAQ</sequence>
<evidence type="ECO:0000313" key="2">
    <source>
        <dbReference type="EMBL" id="KEP46258.1"/>
    </source>
</evidence>
<name>A0A074RNN2_9AGAM</name>
<feature type="compositionally biased region" description="Low complexity" evidence="1">
    <location>
        <begin position="412"/>
        <end position="427"/>
    </location>
</feature>
<proteinExistence type="predicted"/>